<dbReference type="KEGG" id="ccas:EIB73_07320"/>
<dbReference type="EMBL" id="CP034159">
    <property type="protein sequence ID" value="AZI32993.1"/>
    <property type="molecule type" value="Genomic_DNA"/>
</dbReference>
<dbReference type="OrthoDB" id="1264213at2"/>
<gene>
    <name evidence="1" type="ORF">EIB73_07320</name>
</gene>
<organism evidence="1 2">
    <name type="scientific">Kaistella carnis</name>
    <dbReference type="NCBI Taxonomy" id="1241979"/>
    <lineage>
        <taxon>Bacteria</taxon>
        <taxon>Pseudomonadati</taxon>
        <taxon>Bacteroidota</taxon>
        <taxon>Flavobacteriia</taxon>
        <taxon>Flavobacteriales</taxon>
        <taxon>Weeksellaceae</taxon>
        <taxon>Chryseobacterium group</taxon>
        <taxon>Kaistella</taxon>
    </lineage>
</organism>
<name>A0A3G8XKG4_9FLAO</name>
<evidence type="ECO:0000313" key="1">
    <source>
        <dbReference type="EMBL" id="AZI32993.1"/>
    </source>
</evidence>
<accession>A0A3G8XKG4</accession>
<evidence type="ECO:0000313" key="2">
    <source>
        <dbReference type="Proteomes" id="UP000270185"/>
    </source>
</evidence>
<keyword evidence="2" id="KW-1185">Reference proteome</keyword>
<reference evidence="2" key="1">
    <citation type="submission" date="2018-11" db="EMBL/GenBank/DDBJ databases">
        <title>Proposal to divide the Flavobacteriaceae and reorganize its genera based on Amino Acid Identity values calculated from whole genome sequences.</title>
        <authorList>
            <person name="Nicholson A.C."/>
            <person name="Gulvik C.A."/>
            <person name="Whitney A.M."/>
            <person name="Humrighouse B.W."/>
            <person name="Bell M."/>
            <person name="Holmes B."/>
            <person name="Steigerwalt A.G."/>
            <person name="Villarma A."/>
            <person name="Sheth M."/>
            <person name="Batra D."/>
            <person name="Pryor J."/>
            <person name="Bernardet J.-F."/>
            <person name="Hugo C."/>
            <person name="Kampfer P."/>
            <person name="Newman J.D."/>
            <person name="McQuiston J.R."/>
        </authorList>
    </citation>
    <scope>NUCLEOTIDE SEQUENCE [LARGE SCALE GENOMIC DNA]</scope>
    <source>
        <strain evidence="2">G0081</strain>
    </source>
</reference>
<dbReference type="Proteomes" id="UP000270185">
    <property type="component" value="Chromosome"/>
</dbReference>
<dbReference type="RefSeq" id="WP_125023994.1">
    <property type="nucleotide sequence ID" value="NZ_CP034159.1"/>
</dbReference>
<proteinExistence type="predicted"/>
<sequence length="90" mass="10416">MSQIIEFKGTFIRICPTNPSHLLQLKDRGKSWSLLYDGSETMNSIMQIAADNTIILLFCNKGFFISKSGIVWTKIRDRQQLEDLKTDYEI</sequence>
<dbReference type="AlphaFoldDB" id="A0A3G8XKG4"/>
<protein>
    <submittedName>
        <fullName evidence="1">Uncharacterized protein</fullName>
    </submittedName>
</protein>